<dbReference type="Proteomes" id="UP000215383">
    <property type="component" value="Chromosome 1"/>
</dbReference>
<dbReference type="GeneID" id="78507306"/>
<dbReference type="Pfam" id="PF25990">
    <property type="entry name" value="Beta-barrel_YknX"/>
    <property type="match status" value="1"/>
</dbReference>
<keyword evidence="2" id="KW-0175">Coiled coil</keyword>
<dbReference type="PANTHER" id="PTHR32347:SF23">
    <property type="entry name" value="BLL5650 PROTEIN"/>
    <property type="match status" value="1"/>
</dbReference>
<evidence type="ECO:0000256" key="1">
    <source>
        <dbReference type="ARBA" id="ARBA00004196"/>
    </source>
</evidence>
<protein>
    <submittedName>
        <fullName evidence="5">Cation efflux system protein CzcB</fullName>
    </submittedName>
</protein>
<proteinExistence type="predicted"/>
<name>A0A239TTD4_9FIRM</name>
<dbReference type="AlphaFoldDB" id="A0A239TTD4"/>
<evidence type="ECO:0000259" key="3">
    <source>
        <dbReference type="Pfam" id="PF25881"/>
    </source>
</evidence>
<dbReference type="RefSeq" id="WP_027889837.1">
    <property type="nucleotide sequence ID" value="NZ_LT906446.1"/>
</dbReference>
<dbReference type="GO" id="GO:0030313">
    <property type="term" value="C:cell envelope"/>
    <property type="evidence" value="ECO:0007669"/>
    <property type="project" value="UniProtKB-SubCell"/>
</dbReference>
<dbReference type="Gene3D" id="2.40.50.100">
    <property type="match status" value="1"/>
</dbReference>
<dbReference type="EMBL" id="LT906446">
    <property type="protein sequence ID" value="SNV00398.1"/>
    <property type="molecule type" value="Genomic_DNA"/>
</dbReference>
<dbReference type="eggNOG" id="COG0845">
    <property type="taxonomic scope" value="Bacteria"/>
</dbReference>
<dbReference type="Pfam" id="PF25881">
    <property type="entry name" value="HH_YBHG"/>
    <property type="match status" value="1"/>
</dbReference>
<evidence type="ECO:0000259" key="4">
    <source>
        <dbReference type="Pfam" id="PF25990"/>
    </source>
</evidence>
<evidence type="ECO:0000313" key="6">
    <source>
        <dbReference type="Proteomes" id="UP000215383"/>
    </source>
</evidence>
<dbReference type="InterPro" id="IPR050465">
    <property type="entry name" value="UPF0194_transport"/>
</dbReference>
<evidence type="ECO:0000256" key="2">
    <source>
        <dbReference type="ARBA" id="ARBA00023054"/>
    </source>
</evidence>
<comment type="subcellular location">
    <subcellularLocation>
        <location evidence="1">Cell envelope</location>
    </subcellularLocation>
</comment>
<accession>A0A239TTD4</accession>
<dbReference type="InterPro" id="IPR059052">
    <property type="entry name" value="HH_YbhG-like"/>
</dbReference>
<dbReference type="Gene3D" id="2.40.30.170">
    <property type="match status" value="1"/>
</dbReference>
<reference evidence="5 6" key="1">
    <citation type="submission" date="2017-06" db="EMBL/GenBank/DDBJ databases">
        <authorList>
            <consortium name="Pathogen Informatics"/>
        </authorList>
    </citation>
    <scope>NUCLEOTIDE SEQUENCE [LARGE SCALE GENOMIC DNA]</scope>
    <source>
        <strain evidence="5 6">NCTC10570</strain>
    </source>
</reference>
<sequence>MNKRKITVCILIVLIIIVVSALYCYYEFNEENKLTASGTVEVTKYDVTPRIAGYIRNLSYQEGDFLTEGVLVCQIDREDLQRQNESAWQAVQVAQATLADMQRGAREQEIFMAKSQIDKTKAVYDKTRADLNRNEQLYAVGGISRQELDNAHEANNVAKEDYLSAQANYDLVMEGTRKDQIVAQVAEVQRLIAAAKANEDLVNNMNLYSPVSGVIISKNFENNEYINAGESVITIADLKDCWIKVYISTMDLGKVYIGQKVELMVDAFPQEKFTGKIIEISDEAEFTPRESITKEERANMVFAVKIKIENIDSKIKAGMPADVIFCD</sequence>
<dbReference type="PANTHER" id="PTHR32347">
    <property type="entry name" value="EFFLUX SYSTEM COMPONENT YKNX-RELATED"/>
    <property type="match status" value="1"/>
</dbReference>
<evidence type="ECO:0000313" key="5">
    <source>
        <dbReference type="EMBL" id="SNV00398.1"/>
    </source>
</evidence>
<feature type="domain" description="YbhG-like alpha-helical hairpin" evidence="3">
    <location>
        <begin position="76"/>
        <end position="194"/>
    </location>
</feature>
<dbReference type="SUPFAM" id="SSF111369">
    <property type="entry name" value="HlyD-like secretion proteins"/>
    <property type="match status" value="2"/>
</dbReference>
<gene>
    <name evidence="5" type="primary">czcB</name>
    <name evidence="5" type="ORF">SAMEA4364220_01304</name>
</gene>
<dbReference type="InterPro" id="IPR058636">
    <property type="entry name" value="Beta-barrel_YknX"/>
</dbReference>
<feature type="domain" description="YknX-like beta-barrel" evidence="4">
    <location>
        <begin position="244"/>
        <end position="319"/>
    </location>
</feature>
<organism evidence="5 6">
    <name type="scientific">Megamonas hypermegale</name>
    <dbReference type="NCBI Taxonomy" id="158847"/>
    <lineage>
        <taxon>Bacteria</taxon>
        <taxon>Bacillati</taxon>
        <taxon>Bacillota</taxon>
        <taxon>Negativicutes</taxon>
        <taxon>Selenomonadales</taxon>
        <taxon>Selenomonadaceae</taxon>
        <taxon>Megamonas</taxon>
    </lineage>
</organism>
<keyword evidence="6" id="KW-1185">Reference proteome</keyword>